<feature type="region of interest" description="Disordered" evidence="1">
    <location>
        <begin position="73"/>
        <end position="144"/>
    </location>
</feature>
<feature type="compositionally biased region" description="Low complexity" evidence="1">
    <location>
        <begin position="73"/>
        <end position="86"/>
    </location>
</feature>
<gene>
    <name evidence="2" type="ORF">P7K49_024805</name>
</gene>
<comment type="caution">
    <text evidence="2">The sequence shown here is derived from an EMBL/GenBank/DDBJ whole genome shotgun (WGS) entry which is preliminary data.</text>
</comment>
<name>A0ABQ9URC9_SAGOE</name>
<dbReference type="Proteomes" id="UP001266305">
    <property type="component" value="Unassembled WGS sequence"/>
</dbReference>
<proteinExistence type="predicted"/>
<accession>A0ABQ9URC9</accession>
<reference evidence="2 3" key="1">
    <citation type="submission" date="2023-05" db="EMBL/GenBank/DDBJ databases">
        <title>B98-5 Cell Line De Novo Hybrid Assembly: An Optical Mapping Approach.</title>
        <authorList>
            <person name="Kananen K."/>
            <person name="Auerbach J.A."/>
            <person name="Kautto E."/>
            <person name="Blachly J.S."/>
        </authorList>
    </citation>
    <scope>NUCLEOTIDE SEQUENCE [LARGE SCALE GENOMIC DNA]</scope>
    <source>
        <strain evidence="2">B95-8</strain>
        <tissue evidence="2">Cell line</tissue>
    </source>
</reference>
<sequence length="199" mass="21077">MGPLGTHLVEHADAAQLVSGFEATINKFDKNFSAHLLDLLARLSIYSTSDCEHGMASVISRWAATARLSPAQRSSAQLSAAQRSACPTPPPPTCPIQLLPRPEPAPAQHLPRPEPAPTQNLPPPSTCPAQSLPPPRACPHPAPAPQPSVCLSPSAWPSPASSLRRLDVLASSPPHPPLAHLVLRRWGRSVSQCCSRATP</sequence>
<evidence type="ECO:0000313" key="2">
    <source>
        <dbReference type="EMBL" id="KAK2099354.1"/>
    </source>
</evidence>
<keyword evidence="3" id="KW-1185">Reference proteome</keyword>
<feature type="compositionally biased region" description="Pro residues" evidence="1">
    <location>
        <begin position="113"/>
        <end position="144"/>
    </location>
</feature>
<dbReference type="EMBL" id="JASSZA010000011">
    <property type="protein sequence ID" value="KAK2099354.1"/>
    <property type="molecule type" value="Genomic_DNA"/>
</dbReference>
<organism evidence="2 3">
    <name type="scientific">Saguinus oedipus</name>
    <name type="common">Cotton-top tamarin</name>
    <name type="synonym">Oedipomidas oedipus</name>
    <dbReference type="NCBI Taxonomy" id="9490"/>
    <lineage>
        <taxon>Eukaryota</taxon>
        <taxon>Metazoa</taxon>
        <taxon>Chordata</taxon>
        <taxon>Craniata</taxon>
        <taxon>Vertebrata</taxon>
        <taxon>Euteleostomi</taxon>
        <taxon>Mammalia</taxon>
        <taxon>Eutheria</taxon>
        <taxon>Euarchontoglires</taxon>
        <taxon>Primates</taxon>
        <taxon>Haplorrhini</taxon>
        <taxon>Platyrrhini</taxon>
        <taxon>Cebidae</taxon>
        <taxon>Callitrichinae</taxon>
        <taxon>Saguinus</taxon>
    </lineage>
</organism>
<protein>
    <submittedName>
        <fullName evidence="2">Uncharacterized protein</fullName>
    </submittedName>
</protein>
<evidence type="ECO:0000256" key="1">
    <source>
        <dbReference type="SAM" id="MobiDB-lite"/>
    </source>
</evidence>
<evidence type="ECO:0000313" key="3">
    <source>
        <dbReference type="Proteomes" id="UP001266305"/>
    </source>
</evidence>